<dbReference type="STRING" id="181874.A0A409YY39"/>
<name>A0A409YY39_9AGAR</name>
<feature type="domain" description="Ecp2 effector protein-like" evidence="2">
    <location>
        <begin position="42"/>
        <end position="138"/>
    </location>
</feature>
<feature type="chain" id="PRO_5019059836" description="Ecp2 effector protein-like domain-containing protein" evidence="1">
    <location>
        <begin position="21"/>
        <end position="176"/>
    </location>
</feature>
<protein>
    <recommendedName>
        <fullName evidence="2">Ecp2 effector protein-like domain-containing protein</fullName>
    </recommendedName>
</protein>
<keyword evidence="4" id="KW-1185">Reference proteome</keyword>
<evidence type="ECO:0000256" key="1">
    <source>
        <dbReference type="SAM" id="SignalP"/>
    </source>
</evidence>
<feature type="signal peptide" evidence="1">
    <location>
        <begin position="1"/>
        <end position="20"/>
    </location>
</feature>
<organism evidence="3 4">
    <name type="scientific">Panaeolus cyanescens</name>
    <dbReference type="NCBI Taxonomy" id="181874"/>
    <lineage>
        <taxon>Eukaryota</taxon>
        <taxon>Fungi</taxon>
        <taxon>Dikarya</taxon>
        <taxon>Basidiomycota</taxon>
        <taxon>Agaricomycotina</taxon>
        <taxon>Agaricomycetes</taxon>
        <taxon>Agaricomycetidae</taxon>
        <taxon>Agaricales</taxon>
        <taxon>Agaricineae</taxon>
        <taxon>Galeropsidaceae</taxon>
        <taxon>Panaeolus</taxon>
    </lineage>
</organism>
<dbReference type="InterPro" id="IPR029226">
    <property type="entry name" value="Ecp2-like"/>
</dbReference>
<reference evidence="3 4" key="1">
    <citation type="journal article" date="2018" name="Evol. Lett.">
        <title>Horizontal gene cluster transfer increased hallucinogenic mushroom diversity.</title>
        <authorList>
            <person name="Reynolds H.T."/>
            <person name="Vijayakumar V."/>
            <person name="Gluck-Thaler E."/>
            <person name="Korotkin H.B."/>
            <person name="Matheny P.B."/>
            <person name="Slot J.C."/>
        </authorList>
    </citation>
    <scope>NUCLEOTIDE SEQUENCE [LARGE SCALE GENOMIC DNA]</scope>
    <source>
        <strain evidence="3 4">2629</strain>
    </source>
</reference>
<comment type="caution">
    <text evidence="3">The sequence shown here is derived from an EMBL/GenBank/DDBJ whole genome shotgun (WGS) entry which is preliminary data.</text>
</comment>
<evidence type="ECO:0000313" key="3">
    <source>
        <dbReference type="EMBL" id="PPR07930.1"/>
    </source>
</evidence>
<sequence length="176" mass="18568">MVKLPSIGVALLTLVASSMAVPAPQSLSGTALELESRDLINNCGDSDFINQTSGGSPFVSDCLQIAANIAGGGSWAVALLTHRQLVQYGTCAFGVQGGFWLGVTNYKVGNADIIDLINDSVSRFQWNGRVGAKGSMPCRSDPTQVTTPNGPAATNPFETRFQLKHPTSTWTSHIDV</sequence>
<evidence type="ECO:0000313" key="4">
    <source>
        <dbReference type="Proteomes" id="UP000284842"/>
    </source>
</evidence>
<accession>A0A409YY39</accession>
<dbReference type="EMBL" id="NHTK01000266">
    <property type="protein sequence ID" value="PPR07930.1"/>
    <property type="molecule type" value="Genomic_DNA"/>
</dbReference>
<dbReference type="AlphaFoldDB" id="A0A409YY39"/>
<gene>
    <name evidence="3" type="ORF">CVT24_000910</name>
</gene>
<proteinExistence type="predicted"/>
<dbReference type="OrthoDB" id="73875at2759"/>
<dbReference type="Pfam" id="PF14856">
    <property type="entry name" value="Hce2"/>
    <property type="match status" value="1"/>
</dbReference>
<dbReference type="Proteomes" id="UP000284842">
    <property type="component" value="Unassembled WGS sequence"/>
</dbReference>
<dbReference type="InParanoid" id="A0A409YY39"/>
<keyword evidence="1" id="KW-0732">Signal</keyword>
<evidence type="ECO:0000259" key="2">
    <source>
        <dbReference type="Pfam" id="PF14856"/>
    </source>
</evidence>